<accession>A0ACC2P5Z8</accession>
<proteinExistence type="predicted"/>
<keyword evidence="2" id="KW-1185">Reference proteome</keyword>
<evidence type="ECO:0000313" key="1">
    <source>
        <dbReference type="EMBL" id="KAJ8678815.1"/>
    </source>
</evidence>
<comment type="caution">
    <text evidence="1">The sequence shown here is derived from an EMBL/GenBank/DDBJ whole genome shotgun (WGS) entry which is preliminary data.</text>
</comment>
<sequence>MSHRINNLALTNADVVLKAFVREQEDVPPQNKKNWPHKLKFDGDEAKKCYEEIISNKSQPISSPPSFFATKDTIHKQSKSQSASLRNEDGTTRNTKSKGPKSINTLLQAIEMGNLKFVQDNCDPNNVDNCDQFGWTPLMCAAYAGNFDIVDFLIKLGAKTKTKDKAGLTALELATKKNHLQIMNLLKDKFYKKKKESSVQCKKPTQLPRDSESSSCEGFHCDMCKMFFKESSKERHESSTLHIFNSSPNLRNIFYGIPKQNRGYQMLLSNGWNEEVGLGPTGEGQKYPVKTVLKRDRKGLGQAKNDIPRVTHFEPRDKNAVRSVYQHQRPPNKRDRERQHRRELAKEKAYRRALS</sequence>
<name>A0ACC2P5Z8_9HYME</name>
<dbReference type="EMBL" id="CM056742">
    <property type="protein sequence ID" value="KAJ8678815.1"/>
    <property type="molecule type" value="Genomic_DNA"/>
</dbReference>
<reference evidence="1" key="1">
    <citation type="submission" date="2023-04" db="EMBL/GenBank/DDBJ databases">
        <title>A chromosome-level genome assembly of the parasitoid wasp Eretmocerus hayati.</title>
        <authorList>
            <person name="Zhong Y."/>
            <person name="Liu S."/>
            <person name="Liu Y."/>
        </authorList>
    </citation>
    <scope>NUCLEOTIDE SEQUENCE</scope>
    <source>
        <strain evidence="1">ZJU_SS_LIU_2023</strain>
    </source>
</reference>
<organism evidence="1 2">
    <name type="scientific">Eretmocerus hayati</name>
    <dbReference type="NCBI Taxonomy" id="131215"/>
    <lineage>
        <taxon>Eukaryota</taxon>
        <taxon>Metazoa</taxon>
        <taxon>Ecdysozoa</taxon>
        <taxon>Arthropoda</taxon>
        <taxon>Hexapoda</taxon>
        <taxon>Insecta</taxon>
        <taxon>Pterygota</taxon>
        <taxon>Neoptera</taxon>
        <taxon>Endopterygota</taxon>
        <taxon>Hymenoptera</taxon>
        <taxon>Apocrita</taxon>
        <taxon>Proctotrupomorpha</taxon>
        <taxon>Chalcidoidea</taxon>
        <taxon>Aphelinidae</taxon>
        <taxon>Aphelininae</taxon>
        <taxon>Eretmocerus</taxon>
    </lineage>
</organism>
<evidence type="ECO:0000313" key="2">
    <source>
        <dbReference type="Proteomes" id="UP001239111"/>
    </source>
</evidence>
<dbReference type="Proteomes" id="UP001239111">
    <property type="component" value="Chromosome 2"/>
</dbReference>
<protein>
    <submittedName>
        <fullName evidence="1">Uncharacterized protein</fullName>
    </submittedName>
</protein>
<gene>
    <name evidence="1" type="ORF">QAD02_014602</name>
</gene>